<dbReference type="SMART" id="SM00382">
    <property type="entry name" value="AAA"/>
    <property type="match status" value="1"/>
</dbReference>
<keyword evidence="4" id="KW-0862">Zinc</keyword>
<dbReference type="GO" id="GO:0006829">
    <property type="term" value="P:zinc ion transport"/>
    <property type="evidence" value="ECO:0007669"/>
    <property type="project" value="UniProtKB-KW"/>
</dbReference>
<dbReference type="AlphaFoldDB" id="A0A1N7PBC7"/>
<evidence type="ECO:0000259" key="11">
    <source>
        <dbReference type="PROSITE" id="PS50893"/>
    </source>
</evidence>
<accession>A0A1N7PBC7</accession>
<protein>
    <submittedName>
        <fullName evidence="12">Zinc transport system ATP-binding protein</fullName>
    </submittedName>
</protein>
<dbReference type="GO" id="GO:0005524">
    <property type="term" value="F:ATP binding"/>
    <property type="evidence" value="ECO:0007669"/>
    <property type="project" value="UniProtKB-KW"/>
</dbReference>
<dbReference type="Pfam" id="PF00005">
    <property type="entry name" value="ABC_tran"/>
    <property type="match status" value="1"/>
</dbReference>
<evidence type="ECO:0000256" key="9">
    <source>
        <dbReference type="ARBA" id="ARBA00023136"/>
    </source>
</evidence>
<dbReference type="Gene3D" id="3.40.50.300">
    <property type="entry name" value="P-loop containing nucleotide triphosphate hydrolases"/>
    <property type="match status" value="1"/>
</dbReference>
<gene>
    <name evidence="12" type="ORF">SAMN05421580_109193</name>
</gene>
<reference evidence="13" key="1">
    <citation type="submission" date="2017-01" db="EMBL/GenBank/DDBJ databases">
        <authorList>
            <person name="Varghese N."/>
            <person name="Submissions S."/>
        </authorList>
    </citation>
    <scope>NUCLEOTIDE SEQUENCE [LARGE SCALE GENOMIC DNA]</scope>
    <source>
        <strain evidence="13">DSM 19945</strain>
    </source>
</reference>
<dbReference type="GO" id="GO:0010043">
    <property type="term" value="P:response to zinc ion"/>
    <property type="evidence" value="ECO:0007669"/>
    <property type="project" value="TreeGrafter"/>
</dbReference>
<dbReference type="InterPro" id="IPR003593">
    <property type="entry name" value="AAA+_ATPase"/>
</dbReference>
<evidence type="ECO:0000313" key="12">
    <source>
        <dbReference type="EMBL" id="SIT07816.1"/>
    </source>
</evidence>
<proteinExistence type="predicted"/>
<name>A0A1N7PBC7_9RHOB</name>
<dbReference type="InterPro" id="IPR050153">
    <property type="entry name" value="Metal_Ion_Import_ABC"/>
</dbReference>
<dbReference type="InterPro" id="IPR027417">
    <property type="entry name" value="P-loop_NTPase"/>
</dbReference>
<organism evidence="12 13">
    <name type="scientific">Rhodobacter aestuarii</name>
    <dbReference type="NCBI Taxonomy" id="453582"/>
    <lineage>
        <taxon>Bacteria</taxon>
        <taxon>Pseudomonadati</taxon>
        <taxon>Pseudomonadota</taxon>
        <taxon>Alphaproteobacteria</taxon>
        <taxon>Rhodobacterales</taxon>
        <taxon>Rhodobacter group</taxon>
        <taxon>Rhodobacter</taxon>
    </lineage>
</organism>
<dbReference type="Proteomes" id="UP000186221">
    <property type="component" value="Unassembled WGS sequence"/>
</dbReference>
<evidence type="ECO:0000256" key="8">
    <source>
        <dbReference type="ARBA" id="ARBA00023065"/>
    </source>
</evidence>
<dbReference type="STRING" id="453582.SAMN05421580_109193"/>
<dbReference type="EMBL" id="FTOG01000009">
    <property type="protein sequence ID" value="SIT07816.1"/>
    <property type="molecule type" value="Genomic_DNA"/>
</dbReference>
<evidence type="ECO:0000256" key="4">
    <source>
        <dbReference type="ARBA" id="ARBA00022833"/>
    </source>
</evidence>
<dbReference type="PROSITE" id="PS00211">
    <property type="entry name" value="ABC_TRANSPORTER_1"/>
    <property type="match status" value="1"/>
</dbReference>
<dbReference type="InterPro" id="IPR017871">
    <property type="entry name" value="ABC_transporter-like_CS"/>
</dbReference>
<feature type="region of interest" description="Disordered" evidence="10">
    <location>
        <begin position="235"/>
        <end position="273"/>
    </location>
</feature>
<sequence>MSALIAAENLSVRHGEATVLGGVQFAIERGEIVTVVGPNGSGKSTLIRALIGLEAAATGAVTRAPGLVIGYVPQKLHIDAGLPMTVRRFLSLPRRVSDAQAEAALARTGVPGLGPRQLARLSGGQLQRVLVARALLANPDILILDEPTQGLDQPGTAGFYRLIEEVRAEMGVAVLMVSHDLHVVMSASDRVICLNGHVCCQGTPKVVSAAPEYRALFGLGTGGAFALYRHMHDHDHEEDEGHGHDHGAPHVAHPHEPHSHGHHHAAGCTHDHA</sequence>
<evidence type="ECO:0000256" key="3">
    <source>
        <dbReference type="ARBA" id="ARBA00022741"/>
    </source>
</evidence>
<dbReference type="RefSeq" id="WP_076485697.1">
    <property type="nucleotide sequence ID" value="NZ_FTOG01000009.1"/>
</dbReference>
<dbReference type="OrthoDB" id="9806726at2"/>
<evidence type="ECO:0000256" key="5">
    <source>
        <dbReference type="ARBA" id="ARBA00022840"/>
    </source>
</evidence>
<keyword evidence="7" id="KW-1278">Translocase</keyword>
<evidence type="ECO:0000256" key="6">
    <source>
        <dbReference type="ARBA" id="ARBA00022906"/>
    </source>
</evidence>
<dbReference type="SUPFAM" id="SSF52540">
    <property type="entry name" value="P-loop containing nucleoside triphosphate hydrolases"/>
    <property type="match status" value="1"/>
</dbReference>
<keyword evidence="1" id="KW-0813">Transport</keyword>
<feature type="domain" description="ABC transporter" evidence="11">
    <location>
        <begin position="5"/>
        <end position="220"/>
    </location>
</feature>
<dbReference type="PANTHER" id="PTHR42734">
    <property type="entry name" value="METAL TRANSPORT SYSTEM ATP-BINDING PROTEIN TM_0124-RELATED"/>
    <property type="match status" value="1"/>
</dbReference>
<evidence type="ECO:0000256" key="7">
    <source>
        <dbReference type="ARBA" id="ARBA00022967"/>
    </source>
</evidence>
<keyword evidence="5 12" id="KW-0067">ATP-binding</keyword>
<keyword evidence="9" id="KW-0472">Membrane</keyword>
<evidence type="ECO:0000256" key="1">
    <source>
        <dbReference type="ARBA" id="ARBA00022448"/>
    </source>
</evidence>
<dbReference type="InterPro" id="IPR003439">
    <property type="entry name" value="ABC_transporter-like_ATP-bd"/>
</dbReference>
<keyword evidence="8" id="KW-0406">Ion transport</keyword>
<evidence type="ECO:0000256" key="2">
    <source>
        <dbReference type="ARBA" id="ARBA00022475"/>
    </source>
</evidence>
<keyword evidence="2" id="KW-1003">Cell membrane</keyword>
<dbReference type="PROSITE" id="PS50893">
    <property type="entry name" value="ABC_TRANSPORTER_2"/>
    <property type="match status" value="1"/>
</dbReference>
<dbReference type="GO" id="GO:0016887">
    <property type="term" value="F:ATP hydrolysis activity"/>
    <property type="evidence" value="ECO:0007669"/>
    <property type="project" value="InterPro"/>
</dbReference>
<evidence type="ECO:0000256" key="10">
    <source>
        <dbReference type="SAM" id="MobiDB-lite"/>
    </source>
</evidence>
<keyword evidence="6" id="KW-0864">Zinc transport</keyword>
<feature type="compositionally biased region" description="Basic and acidic residues" evidence="10">
    <location>
        <begin position="235"/>
        <end position="259"/>
    </location>
</feature>
<dbReference type="PANTHER" id="PTHR42734:SF9">
    <property type="entry name" value="ZINC IMPORT ATP-BINDING PROTEIN ZNUC"/>
    <property type="match status" value="1"/>
</dbReference>
<keyword evidence="3" id="KW-0547">Nucleotide-binding</keyword>
<evidence type="ECO:0000313" key="13">
    <source>
        <dbReference type="Proteomes" id="UP000186221"/>
    </source>
</evidence>
<keyword evidence="13" id="KW-1185">Reference proteome</keyword>